<dbReference type="Gene3D" id="2.60.120.10">
    <property type="entry name" value="Jelly Rolls"/>
    <property type="match status" value="1"/>
</dbReference>
<evidence type="ECO:0008006" key="3">
    <source>
        <dbReference type="Google" id="ProtNLM"/>
    </source>
</evidence>
<dbReference type="Gene3D" id="3.20.170.20">
    <property type="entry name" value="Protein of unknown function DUF952"/>
    <property type="match status" value="1"/>
</dbReference>
<gene>
    <name evidence="2" type="ORF">PPAR1163_LOCUS16943</name>
</gene>
<keyword evidence="1" id="KW-0472">Membrane</keyword>
<keyword evidence="1" id="KW-1133">Transmembrane helix</keyword>
<evidence type="ECO:0000256" key="1">
    <source>
        <dbReference type="SAM" id="Phobius"/>
    </source>
</evidence>
<protein>
    <recommendedName>
        <fullName evidence="3">(S)-ureidoglycine aminohydrolase cupin domain-containing protein</fullName>
    </recommendedName>
</protein>
<proteinExistence type="predicted"/>
<keyword evidence="1" id="KW-0812">Transmembrane</keyword>
<evidence type="ECO:0000313" key="2">
    <source>
        <dbReference type="EMBL" id="CAD9258571.1"/>
    </source>
</evidence>
<dbReference type="Pfam" id="PF06108">
    <property type="entry name" value="DUF952"/>
    <property type="match status" value="1"/>
</dbReference>
<organism evidence="2">
    <name type="scientific">Phaeomonas parva</name>
    <dbReference type="NCBI Taxonomy" id="124430"/>
    <lineage>
        <taxon>Eukaryota</taxon>
        <taxon>Sar</taxon>
        <taxon>Stramenopiles</taxon>
        <taxon>Ochrophyta</taxon>
        <taxon>Pinguiophyceae</taxon>
        <taxon>Pinguiochrysidales</taxon>
        <taxon>Pinguiochrysidaceae</taxon>
        <taxon>Phaeomonas</taxon>
    </lineage>
</organism>
<dbReference type="SUPFAM" id="SSF51182">
    <property type="entry name" value="RmlC-like cupins"/>
    <property type="match status" value="1"/>
</dbReference>
<name>A0A7S1U6G1_9STRA</name>
<dbReference type="InterPro" id="IPR011051">
    <property type="entry name" value="RmlC_Cupin_sf"/>
</dbReference>
<sequence>MEVTTPVDVVVAPNLKITEYFGNVASKDPRLSACICEVTGPCEEAYQTPGFDEYVLVLEGGVTIRVNDKDQFVEAGSGLFLAKGTRVKWSWDRPCKYVPICLPAFSPANCGREEETGDHIAKPEESMQALRALHEASKHEYLYHVAKVPRWEACKAAGRMYYPPTYKQDGFTHATADASKLIAVLNHFYQDSPEDFVCLRLTTKSLESSGVTTVYEQTAPVGDIPAIDAGEQLFPHLLGGISTEAGVVLQELPVTRDGSGRFLDIPGIKDFCEPSEKARRRRIVRSQMAAAGAAALAVGLGLGYLLGKRRA</sequence>
<dbReference type="SUPFAM" id="SSF56399">
    <property type="entry name" value="ADP-ribosylation"/>
    <property type="match status" value="1"/>
</dbReference>
<accession>A0A7S1U6G1</accession>
<feature type="transmembrane region" description="Helical" evidence="1">
    <location>
        <begin position="288"/>
        <end position="307"/>
    </location>
</feature>
<dbReference type="InterPro" id="IPR014710">
    <property type="entry name" value="RmlC-like_jellyroll"/>
</dbReference>
<dbReference type="AlphaFoldDB" id="A0A7S1U6G1"/>
<dbReference type="InterPro" id="IPR009297">
    <property type="entry name" value="DUF952"/>
</dbReference>
<dbReference type="EMBL" id="HBGJ01026518">
    <property type="protein sequence ID" value="CAD9258571.1"/>
    <property type="molecule type" value="Transcribed_RNA"/>
</dbReference>
<reference evidence="2" key="1">
    <citation type="submission" date="2021-01" db="EMBL/GenBank/DDBJ databases">
        <authorList>
            <person name="Corre E."/>
            <person name="Pelletier E."/>
            <person name="Niang G."/>
            <person name="Scheremetjew M."/>
            <person name="Finn R."/>
            <person name="Kale V."/>
            <person name="Holt S."/>
            <person name="Cochrane G."/>
            <person name="Meng A."/>
            <person name="Brown T."/>
            <person name="Cohen L."/>
        </authorList>
    </citation>
    <scope>NUCLEOTIDE SEQUENCE</scope>
    <source>
        <strain evidence="2">CCMP2877</strain>
    </source>
</reference>